<organism evidence="7 8">
    <name type="scientific">Eremothecium sinecaudum</name>
    <dbReference type="NCBI Taxonomy" id="45286"/>
    <lineage>
        <taxon>Eukaryota</taxon>
        <taxon>Fungi</taxon>
        <taxon>Dikarya</taxon>
        <taxon>Ascomycota</taxon>
        <taxon>Saccharomycotina</taxon>
        <taxon>Saccharomycetes</taxon>
        <taxon>Saccharomycetales</taxon>
        <taxon>Saccharomycetaceae</taxon>
        <taxon>Eremothecium</taxon>
    </lineage>
</organism>
<evidence type="ECO:0000313" key="8">
    <source>
        <dbReference type="Proteomes" id="UP000243052"/>
    </source>
</evidence>
<dbReference type="InterPro" id="IPR012919">
    <property type="entry name" value="SUN_dom"/>
</dbReference>
<dbReference type="AlphaFoldDB" id="A0A0X8HV89"/>
<dbReference type="GO" id="GO:0034993">
    <property type="term" value="C:meiotic nuclear membrane microtubule tethering complex"/>
    <property type="evidence" value="ECO:0007669"/>
    <property type="project" value="TreeGrafter"/>
</dbReference>
<gene>
    <name evidence="7" type="ORF">AW171_hschr74185</name>
</gene>
<comment type="subcellular location">
    <subcellularLocation>
        <location evidence="1">Membrane</location>
    </subcellularLocation>
</comment>
<protein>
    <submittedName>
        <fullName evidence="7">HGL178Cp</fullName>
    </submittedName>
</protein>
<dbReference type="Proteomes" id="UP000243052">
    <property type="component" value="Chromosome vii"/>
</dbReference>
<evidence type="ECO:0000256" key="3">
    <source>
        <dbReference type="ARBA" id="ARBA00022989"/>
    </source>
</evidence>
<dbReference type="Gene3D" id="2.60.120.260">
    <property type="entry name" value="Galactose-binding domain-like"/>
    <property type="match status" value="1"/>
</dbReference>
<accession>A0A0X8HV89</accession>
<dbReference type="Pfam" id="PF07738">
    <property type="entry name" value="Sad1_UNC"/>
    <property type="match status" value="1"/>
</dbReference>
<dbReference type="STRING" id="45286.A0A0X8HV89"/>
<reference evidence="7 8" key="1">
    <citation type="submission" date="2016-01" db="EMBL/GenBank/DDBJ databases">
        <title>Genome sequence of the yeast Holleya sinecauda.</title>
        <authorList>
            <person name="Dietrich F.S."/>
        </authorList>
    </citation>
    <scope>NUCLEOTIDE SEQUENCE [LARGE SCALE GENOMIC DNA]</scope>
    <source>
        <strain evidence="7 8">ATCC 58844</strain>
    </source>
</reference>
<evidence type="ECO:0000313" key="7">
    <source>
        <dbReference type="EMBL" id="AMD22162.1"/>
    </source>
</evidence>
<name>A0A0X8HV89_9SACH</name>
<evidence type="ECO:0000256" key="4">
    <source>
        <dbReference type="ARBA" id="ARBA00023136"/>
    </source>
</evidence>
<keyword evidence="4" id="KW-0472">Membrane</keyword>
<keyword evidence="8" id="KW-1185">Reference proteome</keyword>
<evidence type="ECO:0000256" key="2">
    <source>
        <dbReference type="ARBA" id="ARBA00022692"/>
    </source>
</evidence>
<feature type="compositionally biased region" description="Acidic residues" evidence="5">
    <location>
        <begin position="35"/>
        <end position="51"/>
    </location>
</feature>
<dbReference type="PANTHER" id="PTHR12911:SF8">
    <property type="entry name" value="KLAROID PROTEIN-RELATED"/>
    <property type="match status" value="1"/>
</dbReference>
<sequence length="600" mass="69121">MGESSRQKLYNQSIQDAYNVLLNQKRASRSSATIENDENEEEPTEMSEFSDSEGGYSDDLIQEDEFLAQEEDEEYSRFKKSVIHDQVDDDYGWLDDDEDTDYTEEADQSFIQDNGESSYSSREGSVLHEISSKSFSGKWLLIGIITTALIWFMVSPSSRLENIERELKHTGMGGRQDQGTNSLDLDSNIKVIIQQFEKNIKRILPKYMKKLEMDVADLESKVQKIDQRLLNQNITQWEKDLITNLNDKLPEKIPIVMENDTGMLLIPELHDYLSAMIGHVVRQSVTSLPQFDFNLNDYVKEVLKNNFQCVDKQTFLDQLQGSLFSTKKEILEELESRLSHVTNSDSVSQQYSSVLIKKLVHRIYNANQHQWESDLNFATLAQGTNLLNHLCSKTHHGPVGPVDLLQDCTSCTSTYWNCQPTGCTWAIRFSEPMFLTKLGYIHGKFSHNLHVMAAAPKTIRVYVKLNEVKRRPPSNFEYWSKSSSFIALGSWDYDIFDSHIRQDFELPQWFIQAKMLVRAVAFEVVSNHGNQKYTSLKKFVINAVTPQDLQLMDKFPQDWKTKVPDYSVMIDEKERLRASLVAKRHDADKVPSFGDDEIDT</sequence>
<dbReference type="InterPro" id="IPR045119">
    <property type="entry name" value="SUN1-5"/>
</dbReference>
<evidence type="ECO:0000259" key="6">
    <source>
        <dbReference type="PROSITE" id="PS51469"/>
    </source>
</evidence>
<keyword evidence="3" id="KW-1133">Transmembrane helix</keyword>
<keyword evidence="2" id="KW-0812">Transmembrane</keyword>
<dbReference type="GO" id="GO:0043495">
    <property type="term" value="F:protein-membrane adaptor activity"/>
    <property type="evidence" value="ECO:0007669"/>
    <property type="project" value="TreeGrafter"/>
</dbReference>
<dbReference type="PANTHER" id="PTHR12911">
    <property type="entry name" value="SAD1/UNC-84-LIKE PROTEIN-RELATED"/>
    <property type="match status" value="1"/>
</dbReference>
<dbReference type="PROSITE" id="PS51469">
    <property type="entry name" value="SUN"/>
    <property type="match status" value="1"/>
</dbReference>
<dbReference type="EMBL" id="CP014247">
    <property type="protein sequence ID" value="AMD22162.1"/>
    <property type="molecule type" value="Genomic_DNA"/>
</dbReference>
<evidence type="ECO:0000256" key="1">
    <source>
        <dbReference type="ARBA" id="ARBA00004370"/>
    </source>
</evidence>
<evidence type="ECO:0000256" key="5">
    <source>
        <dbReference type="SAM" id="MobiDB-lite"/>
    </source>
</evidence>
<dbReference type="RefSeq" id="XP_017989158.1">
    <property type="nucleotide sequence ID" value="XM_018133679.1"/>
</dbReference>
<proteinExistence type="predicted"/>
<dbReference type="GeneID" id="28725504"/>
<dbReference type="OrthoDB" id="4065610at2759"/>
<feature type="region of interest" description="Disordered" evidence="5">
    <location>
        <begin position="25"/>
        <end position="65"/>
    </location>
</feature>
<feature type="domain" description="SUN" evidence="6">
    <location>
        <begin position="352"/>
        <end position="546"/>
    </location>
</feature>